<keyword evidence="3" id="KW-1185">Reference proteome</keyword>
<protein>
    <recommendedName>
        <fullName evidence="4">Cilia- and flagella-associated protein 157</fullName>
    </recommendedName>
</protein>
<organism evidence="2 3">
    <name type="scientific">Fistulifera solaris</name>
    <name type="common">Oleaginous diatom</name>
    <dbReference type="NCBI Taxonomy" id="1519565"/>
    <lineage>
        <taxon>Eukaryota</taxon>
        <taxon>Sar</taxon>
        <taxon>Stramenopiles</taxon>
        <taxon>Ochrophyta</taxon>
        <taxon>Bacillariophyta</taxon>
        <taxon>Bacillariophyceae</taxon>
        <taxon>Bacillariophycidae</taxon>
        <taxon>Naviculales</taxon>
        <taxon>Naviculaceae</taxon>
        <taxon>Fistulifera</taxon>
    </lineage>
</organism>
<evidence type="ECO:0000313" key="2">
    <source>
        <dbReference type="EMBL" id="GAX17917.1"/>
    </source>
</evidence>
<feature type="coiled-coil region" evidence="1">
    <location>
        <begin position="7"/>
        <end position="94"/>
    </location>
</feature>
<keyword evidence="1" id="KW-0175">Coiled coil</keyword>
<reference evidence="2 3" key="1">
    <citation type="journal article" date="2015" name="Plant Cell">
        <title>Oil accumulation by the oleaginous diatom Fistulifera solaris as revealed by the genome and transcriptome.</title>
        <authorList>
            <person name="Tanaka T."/>
            <person name="Maeda Y."/>
            <person name="Veluchamy A."/>
            <person name="Tanaka M."/>
            <person name="Abida H."/>
            <person name="Marechal E."/>
            <person name="Bowler C."/>
            <person name="Muto M."/>
            <person name="Sunaga Y."/>
            <person name="Tanaka M."/>
            <person name="Yoshino T."/>
            <person name="Taniguchi T."/>
            <person name="Fukuda Y."/>
            <person name="Nemoto M."/>
            <person name="Matsumoto M."/>
            <person name="Wong P.S."/>
            <person name="Aburatani S."/>
            <person name="Fujibuchi W."/>
        </authorList>
    </citation>
    <scope>NUCLEOTIDE SEQUENCE [LARGE SCALE GENOMIC DNA]</scope>
    <source>
        <strain evidence="2 3">JPCC DA0580</strain>
    </source>
</reference>
<evidence type="ECO:0000256" key="1">
    <source>
        <dbReference type="SAM" id="Coils"/>
    </source>
</evidence>
<dbReference type="Proteomes" id="UP000198406">
    <property type="component" value="Unassembled WGS sequence"/>
</dbReference>
<evidence type="ECO:0008006" key="4">
    <source>
        <dbReference type="Google" id="ProtNLM"/>
    </source>
</evidence>
<comment type="caution">
    <text evidence="2">The sequence shown here is derived from an EMBL/GenBank/DDBJ whole genome shotgun (WGS) entry which is preliminary data.</text>
</comment>
<dbReference type="AlphaFoldDB" id="A0A1Z5JV55"/>
<dbReference type="EMBL" id="BDSP01000123">
    <property type="protein sequence ID" value="GAX17917.1"/>
    <property type="molecule type" value="Genomic_DNA"/>
</dbReference>
<gene>
    <name evidence="2" type="ORF">FisN_18Hh125</name>
</gene>
<name>A0A1Z5JV55_FISSO</name>
<sequence>MNALAHFELLEREKLSLEKDTNQYNQERTQYELCLKEIREKINLTEDQNRELSLAVGTLHREEMLRKTELEHLRSTLQRERKELEEHAKAVDTMLMTEREAKKAFCEEMSEMNTDLGNLLVEQEGLYMVQHISVDHLPVLQEYLMKQQQVAAEMNASCIDEPENANTSKSRVEMKDMILIPESDAKNFETESAQVRTLNERLHELTNQVAKLRELALQSSSNSQKALSLQTVLELEHAWEALSNTDPGDKDNGGSQSLVNMDLFYGNEAVA</sequence>
<evidence type="ECO:0000313" key="3">
    <source>
        <dbReference type="Proteomes" id="UP000198406"/>
    </source>
</evidence>
<dbReference type="InParanoid" id="A0A1Z5JV55"/>
<accession>A0A1Z5JV55</accession>
<proteinExistence type="predicted"/>
<feature type="coiled-coil region" evidence="1">
    <location>
        <begin position="188"/>
        <end position="215"/>
    </location>
</feature>